<dbReference type="GO" id="GO:0005739">
    <property type="term" value="C:mitochondrion"/>
    <property type="evidence" value="ECO:0007669"/>
    <property type="project" value="TreeGrafter"/>
</dbReference>
<dbReference type="PANTHER" id="PTHR10681:SF128">
    <property type="entry name" value="THIOREDOXIN-DEPENDENT PEROXIDE REDUCTASE, MITOCHONDRIAL"/>
    <property type="match status" value="1"/>
</dbReference>
<evidence type="ECO:0000256" key="2">
    <source>
        <dbReference type="ARBA" id="ARBA00013017"/>
    </source>
</evidence>
<accession>A0A811Y0D1</accession>
<name>A0A811Y0D1_NYCPR</name>
<dbReference type="GO" id="GO:0033554">
    <property type="term" value="P:cellular response to stress"/>
    <property type="evidence" value="ECO:0007669"/>
    <property type="project" value="TreeGrafter"/>
</dbReference>
<sequence>MFPSGANIGRFVPGFCSPSPAAFQRPWLTNVLWSGSSQTKFTFRTSCSYHGIAIVNREFKDLSLDDFKGKYVVLFFCHLDFIFPSEFHDMNCEVVAVSVVALRGLFIIDPSGGIKHLSVNDLSSLGHGVEETLCLVKVFHLDSPTIMPHPTASTEYFEVVNQ</sequence>
<organism evidence="5 6">
    <name type="scientific">Nyctereutes procyonoides</name>
    <name type="common">Raccoon dog</name>
    <name type="synonym">Canis procyonoides</name>
    <dbReference type="NCBI Taxonomy" id="34880"/>
    <lineage>
        <taxon>Eukaryota</taxon>
        <taxon>Metazoa</taxon>
        <taxon>Chordata</taxon>
        <taxon>Craniata</taxon>
        <taxon>Vertebrata</taxon>
        <taxon>Euteleostomi</taxon>
        <taxon>Mammalia</taxon>
        <taxon>Eutheria</taxon>
        <taxon>Laurasiatheria</taxon>
        <taxon>Carnivora</taxon>
        <taxon>Caniformia</taxon>
        <taxon>Canidae</taxon>
        <taxon>Nyctereutes</taxon>
    </lineage>
</organism>
<dbReference type="GO" id="GO:0008379">
    <property type="term" value="F:thioredoxin peroxidase activity"/>
    <property type="evidence" value="ECO:0007669"/>
    <property type="project" value="TreeGrafter"/>
</dbReference>
<evidence type="ECO:0000256" key="3">
    <source>
        <dbReference type="ARBA" id="ARBA00023002"/>
    </source>
</evidence>
<gene>
    <name evidence="5" type="ORF">NYPRO_LOCUS3062</name>
</gene>
<comment type="similarity">
    <text evidence="1">Belongs to the peroxiredoxin family. AhpC/Prx1 subfamily.</text>
</comment>
<dbReference type="InterPro" id="IPR036249">
    <property type="entry name" value="Thioredoxin-like_sf"/>
</dbReference>
<evidence type="ECO:0000313" key="6">
    <source>
        <dbReference type="Proteomes" id="UP000645828"/>
    </source>
</evidence>
<keyword evidence="6" id="KW-1185">Reference proteome</keyword>
<dbReference type="InterPro" id="IPR050217">
    <property type="entry name" value="Peroxiredoxin"/>
</dbReference>
<dbReference type="Proteomes" id="UP000645828">
    <property type="component" value="Unassembled WGS sequence"/>
</dbReference>
<dbReference type="GO" id="GO:0042744">
    <property type="term" value="P:hydrogen peroxide catabolic process"/>
    <property type="evidence" value="ECO:0007669"/>
    <property type="project" value="TreeGrafter"/>
</dbReference>
<dbReference type="Gene3D" id="3.40.30.10">
    <property type="entry name" value="Glutaredoxin"/>
    <property type="match status" value="2"/>
</dbReference>
<dbReference type="EMBL" id="CAJHUB010000655">
    <property type="protein sequence ID" value="CAD7670267.1"/>
    <property type="molecule type" value="Genomic_DNA"/>
</dbReference>
<dbReference type="SUPFAM" id="SSF52833">
    <property type="entry name" value="Thioredoxin-like"/>
    <property type="match status" value="1"/>
</dbReference>
<evidence type="ECO:0000256" key="4">
    <source>
        <dbReference type="ARBA" id="ARBA00049091"/>
    </source>
</evidence>
<dbReference type="AlphaFoldDB" id="A0A811Y0D1"/>
<comment type="catalytic activity">
    <reaction evidence="4">
        <text>a hydroperoxide + [thioredoxin]-dithiol = an alcohol + [thioredoxin]-disulfide + H2O</text>
        <dbReference type="Rhea" id="RHEA:62620"/>
        <dbReference type="Rhea" id="RHEA-COMP:10698"/>
        <dbReference type="Rhea" id="RHEA-COMP:10700"/>
        <dbReference type="ChEBI" id="CHEBI:15377"/>
        <dbReference type="ChEBI" id="CHEBI:29950"/>
        <dbReference type="ChEBI" id="CHEBI:30879"/>
        <dbReference type="ChEBI" id="CHEBI:35924"/>
        <dbReference type="ChEBI" id="CHEBI:50058"/>
        <dbReference type="EC" id="1.11.1.24"/>
    </reaction>
</comment>
<dbReference type="PANTHER" id="PTHR10681">
    <property type="entry name" value="THIOREDOXIN PEROXIDASE"/>
    <property type="match status" value="1"/>
</dbReference>
<protein>
    <recommendedName>
        <fullName evidence="2">thioredoxin-dependent peroxiredoxin</fullName>
        <ecNumber evidence="2">1.11.1.24</ecNumber>
    </recommendedName>
</protein>
<dbReference type="GO" id="GO:0045454">
    <property type="term" value="P:cell redox homeostasis"/>
    <property type="evidence" value="ECO:0007669"/>
    <property type="project" value="TreeGrafter"/>
</dbReference>
<reference evidence="5" key="1">
    <citation type="submission" date="2020-12" db="EMBL/GenBank/DDBJ databases">
        <authorList>
            <consortium name="Molecular Ecology Group"/>
        </authorList>
    </citation>
    <scope>NUCLEOTIDE SEQUENCE</scope>
    <source>
        <strain evidence="5">TBG_1078</strain>
    </source>
</reference>
<evidence type="ECO:0000256" key="1">
    <source>
        <dbReference type="ARBA" id="ARBA00009796"/>
    </source>
</evidence>
<dbReference type="GO" id="GO:0006979">
    <property type="term" value="P:response to oxidative stress"/>
    <property type="evidence" value="ECO:0007669"/>
    <property type="project" value="TreeGrafter"/>
</dbReference>
<dbReference type="GO" id="GO:0005829">
    <property type="term" value="C:cytosol"/>
    <property type="evidence" value="ECO:0007669"/>
    <property type="project" value="TreeGrafter"/>
</dbReference>
<keyword evidence="3" id="KW-0560">Oxidoreductase</keyword>
<proteinExistence type="inferred from homology"/>
<dbReference type="EC" id="1.11.1.24" evidence="2"/>
<comment type="caution">
    <text evidence="5">The sequence shown here is derived from an EMBL/GenBank/DDBJ whole genome shotgun (WGS) entry which is preliminary data.</text>
</comment>
<evidence type="ECO:0000313" key="5">
    <source>
        <dbReference type="EMBL" id="CAD7670267.1"/>
    </source>
</evidence>